<proteinExistence type="predicted"/>
<evidence type="ECO:0000313" key="4">
    <source>
        <dbReference type="EMBL" id="KAG6384623.1"/>
    </source>
</evidence>
<evidence type="ECO:0000259" key="3">
    <source>
        <dbReference type="Pfam" id="PF00689"/>
    </source>
</evidence>
<reference evidence="4" key="1">
    <citation type="submission" date="2018-01" db="EMBL/GenBank/DDBJ databases">
        <authorList>
            <person name="Mao J.F."/>
        </authorList>
    </citation>
    <scope>NUCLEOTIDE SEQUENCE</scope>
    <source>
        <strain evidence="4">Huo1</strain>
        <tissue evidence="4">Leaf</tissue>
    </source>
</reference>
<dbReference type="AlphaFoldDB" id="A0A8X8VYA9"/>
<organism evidence="4">
    <name type="scientific">Salvia splendens</name>
    <name type="common">Scarlet sage</name>
    <dbReference type="NCBI Taxonomy" id="180675"/>
    <lineage>
        <taxon>Eukaryota</taxon>
        <taxon>Viridiplantae</taxon>
        <taxon>Streptophyta</taxon>
        <taxon>Embryophyta</taxon>
        <taxon>Tracheophyta</taxon>
        <taxon>Spermatophyta</taxon>
        <taxon>Magnoliopsida</taxon>
        <taxon>eudicotyledons</taxon>
        <taxon>Gunneridae</taxon>
        <taxon>Pentapetalae</taxon>
        <taxon>asterids</taxon>
        <taxon>lamiids</taxon>
        <taxon>Lamiales</taxon>
        <taxon>Lamiaceae</taxon>
        <taxon>Nepetoideae</taxon>
        <taxon>Mentheae</taxon>
        <taxon>Salviinae</taxon>
        <taxon>Salvia</taxon>
        <taxon>Salvia subgen. Calosphace</taxon>
        <taxon>core Calosphace</taxon>
    </lineage>
</organism>
<dbReference type="PANTHER" id="PTHR24093:SF474">
    <property type="entry name" value="CALCIUM-TRANSPORTING ATPASE 2, PLASMA MEMBRANE-TYPE"/>
    <property type="match status" value="1"/>
</dbReference>
<evidence type="ECO:0000256" key="2">
    <source>
        <dbReference type="ARBA" id="ARBA00022842"/>
    </source>
</evidence>
<dbReference type="Pfam" id="PF13246">
    <property type="entry name" value="Cation_ATPase"/>
    <property type="match status" value="1"/>
</dbReference>
<keyword evidence="1" id="KW-0479">Metal-binding</keyword>
<keyword evidence="5" id="KW-1185">Reference proteome</keyword>
<feature type="domain" description="Cation-transporting P-type ATPase C-terminal" evidence="3">
    <location>
        <begin position="129"/>
        <end position="213"/>
    </location>
</feature>
<dbReference type="GO" id="GO:0005886">
    <property type="term" value="C:plasma membrane"/>
    <property type="evidence" value="ECO:0007669"/>
    <property type="project" value="TreeGrafter"/>
</dbReference>
<sequence length="217" mass="23531">MGVVVAVPGAYELTRRGLGDHPGLLQQCAESEGEVVDLDNAYFNHLKETIEQFANEALRTLCLAYVELEDDFDEQDSIPASGFTLIGIVGSRTLSGPDIGLAMGIAELRECTTDCSPAAMGEHDHGHAGALALATEPPNEALMEKAPVGRVATSSAIIWKAYFEIENYPNSDLILNTIIFNTFVFCQLFNELNSREMEKINVLQGILNNHVFASVVG</sequence>
<dbReference type="InterPro" id="IPR023298">
    <property type="entry name" value="ATPase_P-typ_TM_dom_sf"/>
</dbReference>
<dbReference type="GO" id="GO:0005388">
    <property type="term" value="F:P-type calcium transporter activity"/>
    <property type="evidence" value="ECO:0007669"/>
    <property type="project" value="TreeGrafter"/>
</dbReference>
<dbReference type="GO" id="GO:0000166">
    <property type="term" value="F:nucleotide binding"/>
    <property type="evidence" value="ECO:0007669"/>
    <property type="project" value="InterPro"/>
</dbReference>
<reference evidence="4" key="2">
    <citation type="submission" date="2020-08" db="EMBL/GenBank/DDBJ databases">
        <title>Plant Genome Project.</title>
        <authorList>
            <person name="Zhang R.-G."/>
        </authorList>
    </citation>
    <scope>NUCLEOTIDE SEQUENCE</scope>
    <source>
        <strain evidence="4">Huo1</strain>
        <tissue evidence="4">Leaf</tissue>
    </source>
</reference>
<name>A0A8X8VYA9_SALSN</name>
<protein>
    <recommendedName>
        <fullName evidence="3">Cation-transporting P-type ATPase C-terminal domain-containing protein</fullName>
    </recommendedName>
</protein>
<evidence type="ECO:0000313" key="5">
    <source>
        <dbReference type="Proteomes" id="UP000298416"/>
    </source>
</evidence>
<dbReference type="SUPFAM" id="SSF81665">
    <property type="entry name" value="Calcium ATPase, transmembrane domain M"/>
    <property type="match status" value="1"/>
</dbReference>
<gene>
    <name evidence="4" type="ORF">SASPL_155550</name>
</gene>
<dbReference type="InterPro" id="IPR006068">
    <property type="entry name" value="ATPase_P-typ_cation-transptr_C"/>
</dbReference>
<dbReference type="PANTHER" id="PTHR24093">
    <property type="entry name" value="CATION TRANSPORTING ATPASE"/>
    <property type="match status" value="1"/>
</dbReference>
<dbReference type="Proteomes" id="UP000298416">
    <property type="component" value="Unassembled WGS sequence"/>
</dbReference>
<dbReference type="InterPro" id="IPR023299">
    <property type="entry name" value="ATPase_P-typ_cyto_dom_N"/>
</dbReference>
<accession>A0A8X8VYA9</accession>
<dbReference type="GO" id="GO:0046872">
    <property type="term" value="F:metal ion binding"/>
    <property type="evidence" value="ECO:0007669"/>
    <property type="project" value="UniProtKB-KW"/>
</dbReference>
<evidence type="ECO:0000256" key="1">
    <source>
        <dbReference type="ARBA" id="ARBA00022723"/>
    </source>
</evidence>
<keyword evidence="2" id="KW-0460">Magnesium</keyword>
<dbReference type="Pfam" id="PF00689">
    <property type="entry name" value="Cation_ATPase_C"/>
    <property type="match status" value="1"/>
</dbReference>
<dbReference type="SUPFAM" id="SSF81660">
    <property type="entry name" value="Metal cation-transporting ATPase, ATP-binding domain N"/>
    <property type="match status" value="1"/>
</dbReference>
<dbReference type="Gene3D" id="1.20.1110.10">
    <property type="entry name" value="Calcium-transporting ATPase, transmembrane domain"/>
    <property type="match status" value="1"/>
</dbReference>
<dbReference type="Gene3D" id="3.40.1110.10">
    <property type="entry name" value="Calcium-transporting ATPase, cytoplasmic domain N"/>
    <property type="match status" value="1"/>
</dbReference>
<comment type="caution">
    <text evidence="4">The sequence shown here is derived from an EMBL/GenBank/DDBJ whole genome shotgun (WGS) entry which is preliminary data.</text>
</comment>
<dbReference type="EMBL" id="PNBA02000031">
    <property type="protein sequence ID" value="KAG6384623.1"/>
    <property type="molecule type" value="Genomic_DNA"/>
</dbReference>